<feature type="signal peptide" evidence="1">
    <location>
        <begin position="1"/>
        <end position="16"/>
    </location>
</feature>
<proteinExistence type="predicted"/>
<evidence type="ECO:0000313" key="2">
    <source>
        <dbReference type="Proteomes" id="UP000025227"/>
    </source>
</evidence>
<accession>A0A7I5EEV9</accession>
<evidence type="ECO:0000313" key="3">
    <source>
        <dbReference type="WBParaSite" id="HCON_00193800-00001"/>
    </source>
</evidence>
<dbReference type="Proteomes" id="UP000025227">
    <property type="component" value="Unplaced"/>
</dbReference>
<protein>
    <submittedName>
        <fullName evidence="3">Secreted protein</fullName>
    </submittedName>
</protein>
<keyword evidence="1" id="KW-0732">Signal</keyword>
<feature type="chain" id="PRO_5029441361" evidence="1">
    <location>
        <begin position="17"/>
        <end position="63"/>
    </location>
</feature>
<dbReference type="WBParaSite" id="HCON_00193800-00001">
    <property type="protein sequence ID" value="HCON_00193800-00001"/>
    <property type="gene ID" value="HCON_00193800"/>
</dbReference>
<dbReference type="AlphaFoldDB" id="A0A7I5EEV9"/>
<name>A0A7I5EEV9_HAECO</name>
<keyword evidence="2" id="KW-1185">Reference proteome</keyword>
<reference evidence="3" key="1">
    <citation type="submission" date="2020-12" db="UniProtKB">
        <authorList>
            <consortium name="WormBaseParasite"/>
        </authorList>
    </citation>
    <scope>IDENTIFICATION</scope>
    <source>
        <strain evidence="3">MHco3</strain>
    </source>
</reference>
<organism evidence="2 3">
    <name type="scientific">Haemonchus contortus</name>
    <name type="common">Barber pole worm</name>
    <dbReference type="NCBI Taxonomy" id="6289"/>
    <lineage>
        <taxon>Eukaryota</taxon>
        <taxon>Metazoa</taxon>
        <taxon>Ecdysozoa</taxon>
        <taxon>Nematoda</taxon>
        <taxon>Chromadorea</taxon>
        <taxon>Rhabditida</taxon>
        <taxon>Rhabditina</taxon>
        <taxon>Rhabditomorpha</taxon>
        <taxon>Strongyloidea</taxon>
        <taxon>Trichostrongylidae</taxon>
        <taxon>Haemonchus</taxon>
    </lineage>
</organism>
<sequence length="63" mass="7434">MLLWLSILLLCSMVYGNDDLRYPVMREVRAIAPSYSSWCIFYPERCRLLNSIDGSSGLRRRYL</sequence>
<evidence type="ECO:0000256" key="1">
    <source>
        <dbReference type="SAM" id="SignalP"/>
    </source>
</evidence>
<dbReference type="OrthoDB" id="5842244at2759"/>